<sequence>MNHQQACSSCGFTHQCICHLIPSVESQIDLVLLTHQNELSRDTNTGKLLQQSLQQCQSIVWQRKTPPVELMALLDDGTRQPFLLFPSEQSIECQQAVMTQAKSRKPLFIILDGTWQEAKKMLNKSSWLQAIPHVHFDITRESSYTLRRNQDSGHLCTCEVGIELLQSLGESEPAKLINDYYQQYLKVFHADKCGHALKSIKQEREKAINRD</sequence>
<evidence type="ECO:0000313" key="7">
    <source>
        <dbReference type="Proteomes" id="UP001223712"/>
    </source>
</evidence>
<keyword evidence="7" id="KW-1185">Reference proteome</keyword>
<evidence type="ECO:0000256" key="4">
    <source>
        <dbReference type="ARBA" id="ARBA00022694"/>
    </source>
</evidence>
<keyword evidence="2" id="KW-0808">Transferase</keyword>
<reference evidence="7" key="1">
    <citation type="journal article" date="2019" name="Int. J. Syst. Evol. Microbiol.">
        <title>The Global Catalogue of Microorganisms (GCM) 10K type strain sequencing project: providing services to taxonomists for standard genome sequencing and annotation.</title>
        <authorList>
            <consortium name="The Broad Institute Genomics Platform"/>
            <consortium name="The Broad Institute Genome Sequencing Center for Infectious Disease"/>
            <person name="Wu L."/>
            <person name="Ma J."/>
        </authorList>
    </citation>
    <scope>NUCLEOTIDE SEQUENCE [LARGE SCALE GENOMIC DNA]</scope>
    <source>
        <strain evidence="7">CECT 7226</strain>
    </source>
</reference>
<proteinExistence type="predicted"/>
<evidence type="ECO:0000256" key="1">
    <source>
        <dbReference type="ARBA" id="ARBA00012386"/>
    </source>
</evidence>
<dbReference type="Pfam" id="PF03942">
    <property type="entry name" value="DTW"/>
    <property type="match status" value="1"/>
</dbReference>
<dbReference type="EC" id="2.5.1.25" evidence="1"/>
<dbReference type="InterPro" id="IPR005636">
    <property type="entry name" value="DTW"/>
</dbReference>
<dbReference type="InterPro" id="IPR039262">
    <property type="entry name" value="DTWD2/TAPT"/>
</dbReference>
<dbReference type="EMBL" id="JAUFQY010000001">
    <property type="protein sequence ID" value="MDN3700694.1"/>
    <property type="molecule type" value="Genomic_DNA"/>
</dbReference>
<evidence type="ECO:0000259" key="5">
    <source>
        <dbReference type="SMART" id="SM01144"/>
    </source>
</evidence>
<keyword evidence="3" id="KW-0949">S-adenosyl-L-methionine</keyword>
<feature type="domain" description="DTW" evidence="5">
    <location>
        <begin position="3"/>
        <end position="193"/>
    </location>
</feature>
<accession>A0ABT8CJF1</accession>
<name>A0ABT8CJF1_9VIBR</name>
<dbReference type="RefSeq" id="WP_261838396.1">
    <property type="nucleotide sequence ID" value="NZ_AP025458.1"/>
</dbReference>
<dbReference type="PANTHER" id="PTHR21392:SF1">
    <property type="entry name" value="TRNA-URIDINE AMINOCARBOXYPROPYLTRANSFERASE"/>
    <property type="match status" value="1"/>
</dbReference>
<protein>
    <recommendedName>
        <fullName evidence="1">tRNA-uridine aminocarboxypropyltransferase</fullName>
        <ecNumber evidence="1">2.5.1.25</ecNumber>
    </recommendedName>
</protein>
<dbReference type="PANTHER" id="PTHR21392">
    <property type="entry name" value="TRNA-URIDINE AMINOCARBOXYPROPYLTRANSFERASE 2"/>
    <property type="match status" value="1"/>
</dbReference>
<dbReference type="Proteomes" id="UP001223712">
    <property type="component" value="Unassembled WGS sequence"/>
</dbReference>
<evidence type="ECO:0000313" key="6">
    <source>
        <dbReference type="EMBL" id="MDN3700694.1"/>
    </source>
</evidence>
<evidence type="ECO:0000256" key="3">
    <source>
        <dbReference type="ARBA" id="ARBA00022691"/>
    </source>
</evidence>
<dbReference type="SMART" id="SM01144">
    <property type="entry name" value="DTW"/>
    <property type="match status" value="1"/>
</dbReference>
<keyword evidence="4" id="KW-0819">tRNA processing</keyword>
<gene>
    <name evidence="6" type="ORF">QWY96_06955</name>
</gene>
<comment type="caution">
    <text evidence="6">The sequence shown here is derived from an EMBL/GenBank/DDBJ whole genome shotgun (WGS) entry which is preliminary data.</text>
</comment>
<evidence type="ECO:0000256" key="2">
    <source>
        <dbReference type="ARBA" id="ARBA00022679"/>
    </source>
</evidence>
<organism evidence="6 7">
    <name type="scientific">Vibrio artabrorum</name>
    <dbReference type="NCBI Taxonomy" id="446374"/>
    <lineage>
        <taxon>Bacteria</taxon>
        <taxon>Pseudomonadati</taxon>
        <taxon>Pseudomonadota</taxon>
        <taxon>Gammaproteobacteria</taxon>
        <taxon>Vibrionales</taxon>
        <taxon>Vibrionaceae</taxon>
        <taxon>Vibrio</taxon>
    </lineage>
</organism>